<organism evidence="1 2">
    <name type="scientific">Denitratisoma oestradiolicum</name>
    <dbReference type="NCBI Taxonomy" id="311182"/>
    <lineage>
        <taxon>Bacteria</taxon>
        <taxon>Pseudomonadati</taxon>
        <taxon>Pseudomonadota</taxon>
        <taxon>Betaproteobacteria</taxon>
        <taxon>Nitrosomonadales</taxon>
        <taxon>Sterolibacteriaceae</taxon>
        <taxon>Denitratisoma</taxon>
    </lineage>
</organism>
<dbReference type="PANTHER" id="PTHR48228:SF4">
    <property type="entry name" value="BLR3030 PROTEIN"/>
    <property type="match status" value="1"/>
</dbReference>
<sequence>MTSRRNFLGSALAAGSLALMPAARAWAATSPASIEDHFAALMTDLGLTSTDTGGTIRFLGREPLFPSATPLASAFALPAMACAASAAIAWRRRSGQEQDLEIDIARAAHGIFPEMTANPTLNGQPYPGFHTENPIEQAHAYDTRDGRFLYASAVYPHQAKSWIKFLGCAATPEAVRNAIRKWDAQALEDEANAQGLTTCIARSPEEWLAHPQGALLARTPVVDIRKIGESAPEAWHPGSRPLSGIRVLAGTHAIAGPTVGRSLAEYGAEVMQFNKPDDFEHEWVYLDANVGSRSTFLDLNHAEQRRTALTLATGADVFVDNYRGRALARFGFSPEELAARRPGIVVVTIRCYGWEGPWAMRGGFDMLGSAASGLTLLEAVDGRPALPSTLLINDHVAGYLGAVGAMAALLRRAQEGGSYHVSISLTRTAMWYPSLGMMDRAALTKAFGNARHRLPPPEMITRATPLGEIRRLAPAVKLSATPAGWDDPIVVPKGSSPARWRDTSRA</sequence>
<evidence type="ECO:0000313" key="2">
    <source>
        <dbReference type="Proteomes" id="UP000515733"/>
    </source>
</evidence>
<dbReference type="RefSeq" id="WP_145769751.1">
    <property type="nucleotide sequence ID" value="NZ_LR778301.1"/>
</dbReference>
<dbReference type="InterPro" id="IPR006311">
    <property type="entry name" value="TAT_signal"/>
</dbReference>
<dbReference type="OrthoDB" id="9797653at2"/>
<dbReference type="InterPro" id="IPR044855">
    <property type="entry name" value="CoA-Trfase_III_dom3_sf"/>
</dbReference>
<accession>A0A6S6XRR6</accession>
<dbReference type="InterPro" id="IPR023606">
    <property type="entry name" value="CoA-Trfase_III_dom_1_sf"/>
</dbReference>
<keyword evidence="2" id="KW-1185">Reference proteome</keyword>
<proteinExistence type="predicted"/>
<evidence type="ECO:0000313" key="1">
    <source>
        <dbReference type="EMBL" id="CAB1368656.1"/>
    </source>
</evidence>
<dbReference type="EMBL" id="LR778301">
    <property type="protein sequence ID" value="CAB1368656.1"/>
    <property type="molecule type" value="Genomic_DNA"/>
</dbReference>
<dbReference type="PROSITE" id="PS51318">
    <property type="entry name" value="TAT"/>
    <property type="match status" value="1"/>
</dbReference>
<dbReference type="GO" id="GO:0003824">
    <property type="term" value="F:catalytic activity"/>
    <property type="evidence" value="ECO:0007669"/>
    <property type="project" value="InterPro"/>
</dbReference>
<dbReference type="AlphaFoldDB" id="A0A6S6XRR6"/>
<dbReference type="PANTHER" id="PTHR48228">
    <property type="entry name" value="SUCCINYL-COA--D-CITRAMALATE COA-TRANSFERASE"/>
    <property type="match status" value="1"/>
</dbReference>
<gene>
    <name evidence="1" type="ORF">DENOEST_1491</name>
</gene>
<dbReference type="Gene3D" id="3.40.50.10540">
    <property type="entry name" value="Crotonobetainyl-coa:carnitine coa-transferase, domain 1"/>
    <property type="match status" value="2"/>
</dbReference>
<dbReference type="SUPFAM" id="SSF89796">
    <property type="entry name" value="CoA-transferase family III (CaiB/BaiF)"/>
    <property type="match status" value="2"/>
</dbReference>
<dbReference type="KEGG" id="doe:DENOEST_1491"/>
<dbReference type="Gene3D" id="3.30.1540.10">
    <property type="entry name" value="formyl-coa transferase, domain 3"/>
    <property type="match status" value="1"/>
</dbReference>
<dbReference type="InterPro" id="IPR003673">
    <property type="entry name" value="CoA-Trfase_fam_III"/>
</dbReference>
<dbReference type="Proteomes" id="UP000515733">
    <property type="component" value="Chromosome"/>
</dbReference>
<dbReference type="InterPro" id="IPR050509">
    <property type="entry name" value="CoA-transferase_III"/>
</dbReference>
<reference evidence="1 2" key="1">
    <citation type="submission" date="2020-03" db="EMBL/GenBank/DDBJ databases">
        <authorList>
            <consortium name="Genoscope - CEA"/>
            <person name="William W."/>
        </authorList>
    </citation>
    <scope>NUCLEOTIDE SEQUENCE [LARGE SCALE GENOMIC DNA]</scope>
    <source>
        <strain evidence="2">DSM 16959</strain>
    </source>
</reference>
<name>A0A6S6XRR6_9PROT</name>
<protein>
    <submittedName>
        <fullName evidence="1">Carnitine dehydratase</fullName>
    </submittedName>
</protein>
<dbReference type="Pfam" id="PF02515">
    <property type="entry name" value="CoA_transf_3"/>
    <property type="match status" value="2"/>
</dbReference>